<evidence type="ECO:0000313" key="1">
    <source>
        <dbReference type="EMBL" id="NYT74060.1"/>
    </source>
</evidence>
<dbReference type="Proteomes" id="UP000520876">
    <property type="component" value="Unassembled WGS sequence"/>
</dbReference>
<accession>A0A7Z0SNQ6</accession>
<sequence>MIIALGLAANIEVILGLAIQDPVIQDPAIQNLATLDPAILGLIIHAPTDVVNVDAGSAMGLLNCALAVYFRIAGDNGHELSD</sequence>
<keyword evidence="2" id="KW-1185">Reference proteome</keyword>
<dbReference type="EMBL" id="JACCGK010000015">
    <property type="protein sequence ID" value="NYT74060.1"/>
    <property type="molecule type" value="Genomic_DNA"/>
</dbReference>
<evidence type="ECO:0000313" key="2">
    <source>
        <dbReference type="Proteomes" id="UP000520876"/>
    </source>
</evidence>
<gene>
    <name evidence="1" type="ORF">HZU72_16730</name>
</gene>
<proteinExistence type="predicted"/>
<protein>
    <submittedName>
        <fullName evidence="1">Uncharacterized protein</fullName>
    </submittedName>
</protein>
<name>A0A7Z0SNQ6_9GAMM</name>
<reference evidence="1 2" key="1">
    <citation type="submission" date="2020-07" db="EMBL/GenBank/DDBJ databases">
        <title>Halomonas sp. QX-2 draft genome sequence.</title>
        <authorList>
            <person name="Qiu X."/>
        </authorList>
    </citation>
    <scope>NUCLEOTIDE SEQUENCE [LARGE SCALE GENOMIC DNA]</scope>
    <source>
        <strain evidence="1 2">QX-2</strain>
    </source>
</reference>
<comment type="caution">
    <text evidence="1">The sequence shown here is derived from an EMBL/GenBank/DDBJ whole genome shotgun (WGS) entry which is preliminary data.</text>
</comment>
<dbReference type="AlphaFoldDB" id="A0A7Z0SNQ6"/>
<organism evidence="1 2">
    <name type="scientific">Vreelandella sedimenti</name>
    <dbReference type="NCBI Taxonomy" id="2729618"/>
    <lineage>
        <taxon>Bacteria</taxon>
        <taxon>Pseudomonadati</taxon>
        <taxon>Pseudomonadota</taxon>
        <taxon>Gammaproteobacteria</taxon>
        <taxon>Oceanospirillales</taxon>
        <taxon>Halomonadaceae</taxon>
        <taxon>Vreelandella</taxon>
    </lineage>
</organism>
<dbReference type="RefSeq" id="WP_180094113.1">
    <property type="nucleotide sequence ID" value="NZ_CAXAZJ010000018.1"/>
</dbReference>